<name>A0ABV9DWQ6_9ACTN</name>
<proteinExistence type="predicted"/>
<evidence type="ECO:0000313" key="1">
    <source>
        <dbReference type="EMBL" id="MFC4563309.1"/>
    </source>
</evidence>
<dbReference type="EMBL" id="JBHSFQ010000014">
    <property type="protein sequence ID" value="MFC4563309.1"/>
    <property type="molecule type" value="Genomic_DNA"/>
</dbReference>
<sequence length="55" mass="5969">MSKCKRCDATGLDAGMTLCDPCLRMIGSTMQELERQGVDLLDPDDPANPFAPPSR</sequence>
<protein>
    <submittedName>
        <fullName evidence="1">Uncharacterized protein</fullName>
    </submittedName>
</protein>
<dbReference type="RefSeq" id="WP_378575364.1">
    <property type="nucleotide sequence ID" value="NZ_JBHSFQ010000014.1"/>
</dbReference>
<comment type="caution">
    <text evidence="1">The sequence shown here is derived from an EMBL/GenBank/DDBJ whole genome shotgun (WGS) entry which is preliminary data.</text>
</comment>
<reference evidence="2" key="1">
    <citation type="journal article" date="2019" name="Int. J. Syst. Evol. Microbiol.">
        <title>The Global Catalogue of Microorganisms (GCM) 10K type strain sequencing project: providing services to taxonomists for standard genome sequencing and annotation.</title>
        <authorList>
            <consortium name="The Broad Institute Genomics Platform"/>
            <consortium name="The Broad Institute Genome Sequencing Center for Infectious Disease"/>
            <person name="Wu L."/>
            <person name="Ma J."/>
        </authorList>
    </citation>
    <scope>NUCLEOTIDE SEQUENCE [LARGE SCALE GENOMIC DNA]</scope>
    <source>
        <strain evidence="2">XZYJ18</strain>
    </source>
</reference>
<organism evidence="1 2">
    <name type="scientific">Nocardiopsis mangrovi</name>
    <dbReference type="NCBI Taxonomy" id="1179818"/>
    <lineage>
        <taxon>Bacteria</taxon>
        <taxon>Bacillati</taxon>
        <taxon>Actinomycetota</taxon>
        <taxon>Actinomycetes</taxon>
        <taxon>Streptosporangiales</taxon>
        <taxon>Nocardiopsidaceae</taxon>
        <taxon>Nocardiopsis</taxon>
    </lineage>
</organism>
<dbReference type="Proteomes" id="UP001595923">
    <property type="component" value="Unassembled WGS sequence"/>
</dbReference>
<evidence type="ECO:0000313" key="2">
    <source>
        <dbReference type="Proteomes" id="UP001595923"/>
    </source>
</evidence>
<keyword evidence="2" id="KW-1185">Reference proteome</keyword>
<accession>A0ABV9DWQ6</accession>
<gene>
    <name evidence="1" type="ORF">ACFO4E_15710</name>
</gene>